<keyword evidence="5" id="KW-0479">Metal-binding</keyword>
<dbReference type="SUPFAM" id="SSF46626">
    <property type="entry name" value="Cytochrome c"/>
    <property type="match status" value="1"/>
</dbReference>
<dbReference type="InterPro" id="IPR036909">
    <property type="entry name" value="Cyt_c-like_dom_sf"/>
</dbReference>
<keyword evidence="4 9" id="KW-0812">Transmembrane</keyword>
<evidence type="ECO:0000313" key="11">
    <source>
        <dbReference type="Proteomes" id="UP000316759"/>
    </source>
</evidence>
<gene>
    <name evidence="10" type="ORF">FGIG_12633</name>
</gene>
<evidence type="ECO:0000256" key="9">
    <source>
        <dbReference type="SAM" id="Phobius"/>
    </source>
</evidence>
<evidence type="ECO:0000256" key="4">
    <source>
        <dbReference type="ARBA" id="ARBA00022692"/>
    </source>
</evidence>
<keyword evidence="7" id="KW-0408">Iron</keyword>
<organism evidence="10 11">
    <name type="scientific">Fasciola gigantica</name>
    <name type="common">Giant liver fluke</name>
    <dbReference type="NCBI Taxonomy" id="46835"/>
    <lineage>
        <taxon>Eukaryota</taxon>
        <taxon>Metazoa</taxon>
        <taxon>Spiralia</taxon>
        <taxon>Lophotrochozoa</taxon>
        <taxon>Platyhelminthes</taxon>
        <taxon>Trematoda</taxon>
        <taxon>Digenea</taxon>
        <taxon>Plagiorchiida</taxon>
        <taxon>Echinostomata</taxon>
        <taxon>Echinostomatoidea</taxon>
        <taxon>Fasciolidae</taxon>
        <taxon>Fasciola</taxon>
    </lineage>
</organism>
<keyword evidence="3" id="KW-0349">Heme</keyword>
<evidence type="ECO:0000256" key="5">
    <source>
        <dbReference type="ARBA" id="ARBA00022723"/>
    </source>
</evidence>
<comment type="caution">
    <text evidence="10">The sequence shown here is derived from an EMBL/GenBank/DDBJ whole genome shotgun (WGS) entry which is preliminary data.</text>
</comment>
<dbReference type="AlphaFoldDB" id="A0A504YGE4"/>
<keyword evidence="11" id="KW-1185">Reference proteome</keyword>
<keyword evidence="6 9" id="KW-1133">Transmembrane helix</keyword>
<evidence type="ECO:0000256" key="8">
    <source>
        <dbReference type="ARBA" id="ARBA00023136"/>
    </source>
</evidence>
<dbReference type="GO" id="GO:0046872">
    <property type="term" value="F:metal ion binding"/>
    <property type="evidence" value="ECO:0007669"/>
    <property type="project" value="UniProtKB-KW"/>
</dbReference>
<comment type="subcellular location">
    <subcellularLocation>
        <location evidence="1">Membrane</location>
    </subcellularLocation>
</comment>
<dbReference type="Proteomes" id="UP000316759">
    <property type="component" value="Unassembled WGS sequence"/>
</dbReference>
<dbReference type="GO" id="GO:0005739">
    <property type="term" value="C:mitochondrion"/>
    <property type="evidence" value="ECO:0007669"/>
    <property type="project" value="GOC"/>
</dbReference>
<protein>
    <submittedName>
        <fullName evidence="10">Cytochrome c1 heme protein mitochondrial</fullName>
    </submittedName>
</protein>
<evidence type="ECO:0000256" key="2">
    <source>
        <dbReference type="ARBA" id="ARBA00006488"/>
    </source>
</evidence>
<dbReference type="STRING" id="46835.A0A504YGE4"/>
<dbReference type="OrthoDB" id="6278652at2759"/>
<evidence type="ECO:0000256" key="6">
    <source>
        <dbReference type="ARBA" id="ARBA00022989"/>
    </source>
</evidence>
<dbReference type="PRINTS" id="PR00603">
    <property type="entry name" value="CYTOCHROMEC1"/>
</dbReference>
<keyword evidence="8 9" id="KW-0472">Membrane</keyword>
<accession>A0A504YGE4</accession>
<dbReference type="PANTHER" id="PTHR10266">
    <property type="entry name" value="CYTOCHROME C1"/>
    <property type="match status" value="1"/>
</dbReference>
<comment type="similarity">
    <text evidence="2">Belongs to the cytochrome c family.</text>
</comment>
<reference evidence="10 11" key="1">
    <citation type="submission" date="2019-04" db="EMBL/GenBank/DDBJ databases">
        <title>Annotation for the trematode Fasciola gigantica.</title>
        <authorList>
            <person name="Choi Y.-J."/>
        </authorList>
    </citation>
    <scope>NUCLEOTIDE SEQUENCE [LARGE SCALE GENOMIC DNA]</scope>
    <source>
        <strain evidence="10">Uganda_cow_1</strain>
    </source>
</reference>
<sequence length="103" mass="11613">MISLLFLPLSYQIQVLDGPDDKGQMFQRPGRLTDTLPSPYPNVEAARAANNGAAPPDLTYVVKARHGKEDYVFYLLTGSFPMSSVYLIIWLLYTREPKLFCLS</sequence>
<dbReference type="GO" id="GO:0006122">
    <property type="term" value="P:mitochondrial electron transport, ubiquinol to cytochrome c"/>
    <property type="evidence" value="ECO:0007669"/>
    <property type="project" value="TreeGrafter"/>
</dbReference>
<dbReference type="PANTHER" id="PTHR10266:SF3">
    <property type="entry name" value="CYTOCHROME C1, HEME PROTEIN, MITOCHONDRIAL"/>
    <property type="match status" value="1"/>
</dbReference>
<evidence type="ECO:0000313" key="10">
    <source>
        <dbReference type="EMBL" id="TPP57478.1"/>
    </source>
</evidence>
<dbReference type="GO" id="GO:0009055">
    <property type="term" value="F:electron transfer activity"/>
    <property type="evidence" value="ECO:0007669"/>
    <property type="project" value="InterPro"/>
</dbReference>
<feature type="transmembrane region" description="Helical" evidence="9">
    <location>
        <begin position="71"/>
        <end position="93"/>
    </location>
</feature>
<evidence type="ECO:0000256" key="7">
    <source>
        <dbReference type="ARBA" id="ARBA00023004"/>
    </source>
</evidence>
<evidence type="ECO:0000256" key="3">
    <source>
        <dbReference type="ARBA" id="ARBA00022617"/>
    </source>
</evidence>
<dbReference type="InterPro" id="IPR002326">
    <property type="entry name" value="Cyt_c1"/>
</dbReference>
<proteinExistence type="inferred from homology"/>
<evidence type="ECO:0000256" key="1">
    <source>
        <dbReference type="ARBA" id="ARBA00004370"/>
    </source>
</evidence>
<dbReference type="Pfam" id="PF02167">
    <property type="entry name" value="Cytochrom_C1"/>
    <property type="match status" value="1"/>
</dbReference>
<dbReference type="Gene3D" id="1.10.760.10">
    <property type="entry name" value="Cytochrome c-like domain"/>
    <property type="match status" value="1"/>
</dbReference>
<dbReference type="GO" id="GO:0016020">
    <property type="term" value="C:membrane"/>
    <property type="evidence" value="ECO:0007669"/>
    <property type="project" value="UniProtKB-SubCell"/>
</dbReference>
<dbReference type="EMBL" id="SUNJ01013155">
    <property type="protein sequence ID" value="TPP57478.1"/>
    <property type="molecule type" value="Genomic_DNA"/>
</dbReference>
<name>A0A504YGE4_FASGI</name>
<dbReference type="GO" id="GO:0020037">
    <property type="term" value="F:heme binding"/>
    <property type="evidence" value="ECO:0007669"/>
    <property type="project" value="InterPro"/>
</dbReference>